<comment type="catalytic activity">
    <reaction evidence="4">
        <text>ATP + H2O = ADP + phosphate + H(+)</text>
        <dbReference type="Rhea" id="RHEA:13065"/>
        <dbReference type="ChEBI" id="CHEBI:15377"/>
        <dbReference type="ChEBI" id="CHEBI:15378"/>
        <dbReference type="ChEBI" id="CHEBI:30616"/>
        <dbReference type="ChEBI" id="CHEBI:43474"/>
        <dbReference type="ChEBI" id="CHEBI:456216"/>
        <dbReference type="EC" id="3.6.4.13"/>
    </reaction>
</comment>
<dbReference type="GO" id="GO:0003725">
    <property type="term" value="F:double-stranded RNA binding"/>
    <property type="evidence" value="ECO:0007669"/>
    <property type="project" value="TreeGrafter"/>
</dbReference>
<dbReference type="AlphaFoldDB" id="A0A835QF82"/>
<gene>
    <name evidence="5" type="ORF">HPP92_016215</name>
</gene>
<evidence type="ECO:0000256" key="4">
    <source>
        <dbReference type="ARBA" id="ARBA00047984"/>
    </source>
</evidence>
<name>A0A835QF82_VANPL</name>
<keyword evidence="2" id="KW-0378">Hydrolase</keyword>
<keyword evidence="6" id="KW-1185">Reference proteome</keyword>
<dbReference type="EMBL" id="JADCNL010000008">
    <property type="protein sequence ID" value="KAG0469515.1"/>
    <property type="molecule type" value="Genomic_DNA"/>
</dbReference>
<dbReference type="PANTHER" id="PTHR18934">
    <property type="entry name" value="ATP-DEPENDENT RNA HELICASE"/>
    <property type="match status" value="1"/>
</dbReference>
<protein>
    <recommendedName>
        <fullName evidence="1">RNA helicase</fullName>
        <ecNumber evidence="1">3.6.4.13</ecNumber>
    </recommendedName>
</protein>
<dbReference type="SUPFAM" id="SSF52540">
    <property type="entry name" value="P-loop containing nucleoside triphosphate hydrolases"/>
    <property type="match status" value="1"/>
</dbReference>
<dbReference type="Gene3D" id="3.40.50.300">
    <property type="entry name" value="P-loop containing nucleotide triphosphate hydrolases"/>
    <property type="match status" value="1"/>
</dbReference>
<dbReference type="EC" id="3.6.4.13" evidence="1"/>
<reference evidence="5 6" key="1">
    <citation type="journal article" date="2020" name="Nat. Food">
        <title>A phased Vanilla planifolia genome enables genetic improvement of flavour and production.</title>
        <authorList>
            <person name="Hasing T."/>
            <person name="Tang H."/>
            <person name="Brym M."/>
            <person name="Khazi F."/>
            <person name="Huang T."/>
            <person name="Chambers A.H."/>
        </authorList>
    </citation>
    <scope>NUCLEOTIDE SEQUENCE [LARGE SCALE GENOMIC DNA]</scope>
    <source>
        <tissue evidence="5">Leaf</tissue>
    </source>
</reference>
<organism evidence="5 6">
    <name type="scientific">Vanilla planifolia</name>
    <name type="common">Vanilla</name>
    <dbReference type="NCBI Taxonomy" id="51239"/>
    <lineage>
        <taxon>Eukaryota</taxon>
        <taxon>Viridiplantae</taxon>
        <taxon>Streptophyta</taxon>
        <taxon>Embryophyta</taxon>
        <taxon>Tracheophyta</taxon>
        <taxon>Spermatophyta</taxon>
        <taxon>Magnoliopsida</taxon>
        <taxon>Liliopsida</taxon>
        <taxon>Asparagales</taxon>
        <taxon>Orchidaceae</taxon>
        <taxon>Vanilloideae</taxon>
        <taxon>Vanilleae</taxon>
        <taxon>Vanilla</taxon>
    </lineage>
</organism>
<keyword evidence="3" id="KW-0347">Helicase</keyword>
<dbReference type="GO" id="GO:0005730">
    <property type="term" value="C:nucleolus"/>
    <property type="evidence" value="ECO:0007669"/>
    <property type="project" value="TreeGrafter"/>
</dbReference>
<comment type="caution">
    <text evidence="5">The sequence shown here is derived from an EMBL/GenBank/DDBJ whole genome shotgun (WGS) entry which is preliminary data.</text>
</comment>
<sequence length="156" mass="17474">MPKVKLYSMFTLKGDKDSIVYLKPSLYCLGKAEVTEEALHCSAEKSLPIASVEGRLVEEVRKNDTLIIVGETEAEKTTNYPSIYSMLDFVVTVRSLASPNQGSSCCYCHKRVAEECDVQLGQEVGFAIRFEDVTSSSTRIKYMTDGLLLRTQDREE</sequence>
<evidence type="ECO:0000313" key="6">
    <source>
        <dbReference type="Proteomes" id="UP000636800"/>
    </source>
</evidence>
<evidence type="ECO:0000256" key="1">
    <source>
        <dbReference type="ARBA" id="ARBA00012552"/>
    </source>
</evidence>
<dbReference type="PANTHER" id="PTHR18934:SF118">
    <property type="entry name" value="ATP-DEPENDENT RNA HELICASE DHX33"/>
    <property type="match status" value="1"/>
</dbReference>
<accession>A0A835QF82</accession>
<dbReference type="InterPro" id="IPR027417">
    <property type="entry name" value="P-loop_NTPase"/>
</dbReference>
<keyword evidence="3" id="KW-0547">Nucleotide-binding</keyword>
<dbReference type="Proteomes" id="UP000636800">
    <property type="component" value="Unassembled WGS sequence"/>
</dbReference>
<dbReference type="GO" id="GO:0003724">
    <property type="term" value="F:RNA helicase activity"/>
    <property type="evidence" value="ECO:0007669"/>
    <property type="project" value="UniProtKB-EC"/>
</dbReference>
<evidence type="ECO:0000256" key="2">
    <source>
        <dbReference type="ARBA" id="ARBA00022801"/>
    </source>
</evidence>
<proteinExistence type="predicted"/>
<dbReference type="OrthoDB" id="423313at2759"/>
<evidence type="ECO:0000256" key="3">
    <source>
        <dbReference type="ARBA" id="ARBA00022806"/>
    </source>
</evidence>
<dbReference type="GO" id="GO:0045943">
    <property type="term" value="P:positive regulation of transcription by RNA polymerase I"/>
    <property type="evidence" value="ECO:0007669"/>
    <property type="project" value="TreeGrafter"/>
</dbReference>
<keyword evidence="3" id="KW-0067">ATP-binding</keyword>
<dbReference type="GO" id="GO:0016787">
    <property type="term" value="F:hydrolase activity"/>
    <property type="evidence" value="ECO:0007669"/>
    <property type="project" value="UniProtKB-KW"/>
</dbReference>
<evidence type="ECO:0000313" key="5">
    <source>
        <dbReference type="EMBL" id="KAG0469515.1"/>
    </source>
</evidence>